<evidence type="ECO:0000259" key="2">
    <source>
        <dbReference type="SMART" id="SM01321"/>
    </source>
</evidence>
<organism evidence="3 4">
    <name type="scientific">Geothermobacter hydrogeniphilus</name>
    <dbReference type="NCBI Taxonomy" id="1969733"/>
    <lineage>
        <taxon>Bacteria</taxon>
        <taxon>Pseudomonadati</taxon>
        <taxon>Thermodesulfobacteriota</taxon>
        <taxon>Desulfuromonadia</taxon>
        <taxon>Desulfuromonadales</taxon>
        <taxon>Geothermobacteraceae</taxon>
        <taxon>Geothermobacter</taxon>
    </lineage>
</organism>
<dbReference type="AlphaFoldDB" id="A0A2K2H5T4"/>
<proteinExistence type="predicted"/>
<comment type="caution">
    <text evidence="3">The sequence shown here is derived from an EMBL/GenBank/DDBJ whole genome shotgun (WGS) entry which is preliminary data.</text>
</comment>
<dbReference type="Proteomes" id="UP000236340">
    <property type="component" value="Unassembled WGS sequence"/>
</dbReference>
<gene>
    <name evidence="3" type="ORF">C2E25_16365</name>
</gene>
<evidence type="ECO:0000313" key="3">
    <source>
        <dbReference type="EMBL" id="PNU18684.1"/>
    </source>
</evidence>
<dbReference type="SMART" id="SM00760">
    <property type="entry name" value="Bac_DnaA_C"/>
    <property type="match status" value="1"/>
</dbReference>
<dbReference type="GO" id="GO:0006313">
    <property type="term" value="P:DNA transposition"/>
    <property type="evidence" value="ECO:0007669"/>
    <property type="project" value="InterPro"/>
</dbReference>
<feature type="domain" description="Transposase IS200-like" evidence="2">
    <location>
        <begin position="9"/>
        <end position="123"/>
    </location>
</feature>
<dbReference type="GO" id="GO:0043565">
    <property type="term" value="F:sequence-specific DNA binding"/>
    <property type="evidence" value="ECO:0007669"/>
    <property type="project" value="InterPro"/>
</dbReference>
<dbReference type="GO" id="GO:0006270">
    <property type="term" value="P:DNA replication initiation"/>
    <property type="evidence" value="ECO:0007669"/>
    <property type="project" value="InterPro"/>
</dbReference>
<reference evidence="3 4" key="1">
    <citation type="journal article" date="2018" name="Genome Announc.">
        <title>Genome Sequence of Geothermobacter sp. HR-1 Iron Reducer from the Loihi Seamount.</title>
        <authorList>
            <person name="Smith H."/>
            <person name="Abuyen K."/>
            <person name="Tremblay J."/>
            <person name="Savalia P."/>
            <person name="Perez-Rodriguez I."/>
            <person name="Emerson D."/>
            <person name="Tully B."/>
            <person name="Amend J."/>
        </authorList>
    </citation>
    <scope>NUCLEOTIDE SEQUENCE [LARGE SCALE GENOMIC DNA]</scope>
    <source>
        <strain evidence="3 4">HR-1</strain>
    </source>
</reference>
<name>A0A2K2H5T4_9BACT</name>
<dbReference type="GO" id="GO:0004803">
    <property type="term" value="F:transposase activity"/>
    <property type="evidence" value="ECO:0007669"/>
    <property type="project" value="InterPro"/>
</dbReference>
<dbReference type="InterPro" id="IPR010921">
    <property type="entry name" value="Trp_repressor/repl_initiator"/>
</dbReference>
<dbReference type="InterPro" id="IPR013159">
    <property type="entry name" value="DnaA_C"/>
</dbReference>
<dbReference type="SUPFAM" id="SSF48295">
    <property type="entry name" value="TrpR-like"/>
    <property type="match status" value="1"/>
</dbReference>
<dbReference type="PANTHER" id="PTHR34322">
    <property type="entry name" value="TRANSPOSASE, Y1_TNP DOMAIN-CONTAINING"/>
    <property type="match status" value="1"/>
</dbReference>
<evidence type="ECO:0000259" key="1">
    <source>
        <dbReference type="SMART" id="SM00760"/>
    </source>
</evidence>
<dbReference type="OrthoDB" id="9800147at2"/>
<sequence length="323" mass="36900">MPRQARIDNPGLLQHVIARGVNGQDIFLVNADREDFVQRPSRLLDDTETHCYAWALLDNHFHLLLTPMKQPLANLMRRLLTGYATAFNIRHKRSGHLFQNRYKSIVCDKDNYLMELIRYIHLNPLRSGLVADFEALARYRWSGHRQWIGNHEFNLVKTDTVLSFFARRRKRAVSNYLKFLEDGTTIPNQTSLARGGRLASQSLDATLTEEEIYDERILGGGDFVNEILGNTIDNVKRTLTLDQLIAIVAEYCDLEPADLLLKSRKRDISQAKALVCYLATGYCAIRGKDVAERFNFSGAGVCQATHRGKELVRKKKDLLALLK</sequence>
<evidence type="ECO:0000313" key="4">
    <source>
        <dbReference type="Proteomes" id="UP000236340"/>
    </source>
</evidence>
<dbReference type="PANTHER" id="PTHR34322:SF2">
    <property type="entry name" value="TRANSPOSASE IS200-LIKE DOMAIN-CONTAINING PROTEIN"/>
    <property type="match status" value="1"/>
</dbReference>
<protein>
    <submittedName>
        <fullName evidence="3">Transposase</fullName>
    </submittedName>
</protein>
<dbReference type="Pfam" id="PF01797">
    <property type="entry name" value="Y1_Tnp"/>
    <property type="match status" value="1"/>
</dbReference>
<dbReference type="SUPFAM" id="SSF143422">
    <property type="entry name" value="Transposase IS200-like"/>
    <property type="match status" value="1"/>
</dbReference>
<dbReference type="InterPro" id="IPR036515">
    <property type="entry name" value="Transposase_17_sf"/>
</dbReference>
<dbReference type="Gene3D" id="3.30.70.1290">
    <property type="entry name" value="Transposase IS200-like"/>
    <property type="match status" value="1"/>
</dbReference>
<accession>A0A2K2H5T4</accession>
<dbReference type="GO" id="GO:0005524">
    <property type="term" value="F:ATP binding"/>
    <property type="evidence" value="ECO:0007669"/>
    <property type="project" value="InterPro"/>
</dbReference>
<dbReference type="EMBL" id="PPFX01000056">
    <property type="protein sequence ID" value="PNU18684.1"/>
    <property type="molecule type" value="Genomic_DNA"/>
</dbReference>
<feature type="domain" description="Chromosomal replication initiator DnaA C-terminal" evidence="1">
    <location>
        <begin position="240"/>
        <end position="308"/>
    </location>
</feature>
<dbReference type="GO" id="GO:0006275">
    <property type="term" value="P:regulation of DNA replication"/>
    <property type="evidence" value="ECO:0007669"/>
    <property type="project" value="InterPro"/>
</dbReference>
<dbReference type="RefSeq" id="WP_103116795.1">
    <property type="nucleotide sequence ID" value="NZ_PPFX01000056.1"/>
</dbReference>
<dbReference type="Gene3D" id="1.10.1750.10">
    <property type="match status" value="1"/>
</dbReference>
<dbReference type="SMART" id="SM01321">
    <property type="entry name" value="Y1_Tnp"/>
    <property type="match status" value="1"/>
</dbReference>
<dbReference type="Pfam" id="PF08299">
    <property type="entry name" value="Bac_DnaA_C"/>
    <property type="match status" value="1"/>
</dbReference>
<dbReference type="InterPro" id="IPR002686">
    <property type="entry name" value="Transposase_17"/>
</dbReference>